<dbReference type="PANTHER" id="PTHR47894">
    <property type="entry name" value="HTH-TYPE TRANSCRIPTIONAL REGULATOR GADX"/>
    <property type="match status" value="1"/>
</dbReference>
<dbReference type="Proteomes" id="UP001363010">
    <property type="component" value="Unassembled WGS sequence"/>
</dbReference>
<sequence length="335" mass="36754">MLRPPVTIPIAFVRGMVSGVQARGLASEPLLVEAGIAPELLREPSALVTADQYVALFQLLMDRFDDECLCFLSRPLKRGSLALMARSAISATTLDVAIRRMAHTLRLLQDDVVLEPARDGDLAGLMFRFAQPARAQLTFLHELLLRIFWRALAWLVGGQLPAARFDFAFESPAYAGSYGKVFPAPLRFGCGHSAFWFDVKHLQSPVRRDEAALRSFLADARAQVIVPGRGDDLLSTRVRSHLQHAQPAWPDLIATADALHMSSSTLQRRLANEGTTFQSLKDELRRDTAIVRLNTSAVPLGALAFELGFADSAAFQRAFKGWTGSAPGAYRRSGA</sequence>
<keyword evidence="3" id="KW-0804">Transcription</keyword>
<dbReference type="Pfam" id="PF12625">
    <property type="entry name" value="Arabinose_bd"/>
    <property type="match status" value="1"/>
</dbReference>
<organism evidence="5 6">
    <name type="scientific">Variovorax humicola</name>
    <dbReference type="NCBI Taxonomy" id="1769758"/>
    <lineage>
        <taxon>Bacteria</taxon>
        <taxon>Pseudomonadati</taxon>
        <taxon>Pseudomonadota</taxon>
        <taxon>Betaproteobacteria</taxon>
        <taxon>Burkholderiales</taxon>
        <taxon>Comamonadaceae</taxon>
        <taxon>Variovorax</taxon>
    </lineage>
</organism>
<accession>A0ABU8WB87</accession>
<keyword evidence="6" id="KW-1185">Reference proteome</keyword>
<evidence type="ECO:0000256" key="2">
    <source>
        <dbReference type="ARBA" id="ARBA00023125"/>
    </source>
</evidence>
<gene>
    <name evidence="5" type="ORF">WKW80_35265</name>
</gene>
<dbReference type="PANTHER" id="PTHR47894:SF1">
    <property type="entry name" value="HTH-TYPE TRANSCRIPTIONAL REGULATOR VQSM"/>
    <property type="match status" value="1"/>
</dbReference>
<dbReference type="InterPro" id="IPR032687">
    <property type="entry name" value="AraC-type_N"/>
</dbReference>
<evidence type="ECO:0000256" key="1">
    <source>
        <dbReference type="ARBA" id="ARBA00023015"/>
    </source>
</evidence>
<evidence type="ECO:0000313" key="5">
    <source>
        <dbReference type="EMBL" id="MEJ8827188.1"/>
    </source>
</evidence>
<dbReference type="Gene3D" id="1.10.10.60">
    <property type="entry name" value="Homeodomain-like"/>
    <property type="match status" value="1"/>
</dbReference>
<dbReference type="InterPro" id="IPR009057">
    <property type="entry name" value="Homeodomain-like_sf"/>
</dbReference>
<dbReference type="InterPro" id="IPR018060">
    <property type="entry name" value="HTH_AraC"/>
</dbReference>
<dbReference type="SMART" id="SM00342">
    <property type="entry name" value="HTH_ARAC"/>
    <property type="match status" value="1"/>
</dbReference>
<evidence type="ECO:0000256" key="3">
    <source>
        <dbReference type="ARBA" id="ARBA00023163"/>
    </source>
</evidence>
<dbReference type="Pfam" id="PF12833">
    <property type="entry name" value="HTH_18"/>
    <property type="match status" value="1"/>
</dbReference>
<dbReference type="PROSITE" id="PS01124">
    <property type="entry name" value="HTH_ARAC_FAMILY_2"/>
    <property type="match status" value="1"/>
</dbReference>
<feature type="domain" description="HTH araC/xylS-type" evidence="4">
    <location>
        <begin position="232"/>
        <end position="333"/>
    </location>
</feature>
<comment type="caution">
    <text evidence="5">The sequence shown here is derived from an EMBL/GenBank/DDBJ whole genome shotgun (WGS) entry which is preliminary data.</text>
</comment>
<name>A0ABU8WB87_9BURK</name>
<keyword evidence="1" id="KW-0805">Transcription regulation</keyword>
<evidence type="ECO:0000259" key="4">
    <source>
        <dbReference type="PROSITE" id="PS01124"/>
    </source>
</evidence>
<protein>
    <submittedName>
        <fullName evidence="5">AraC family transcriptional regulator</fullName>
    </submittedName>
</protein>
<reference evidence="5 6" key="1">
    <citation type="submission" date="2024-03" db="EMBL/GenBank/DDBJ databases">
        <title>Novel species of the genus Variovorax.</title>
        <authorList>
            <person name="Liu Q."/>
            <person name="Xin Y.-H."/>
        </authorList>
    </citation>
    <scope>NUCLEOTIDE SEQUENCE [LARGE SCALE GENOMIC DNA]</scope>
    <source>
        <strain evidence="5 6">KACC 18501</strain>
    </source>
</reference>
<dbReference type="EMBL" id="JBBKZV010000054">
    <property type="protein sequence ID" value="MEJ8827188.1"/>
    <property type="molecule type" value="Genomic_DNA"/>
</dbReference>
<proteinExistence type="predicted"/>
<keyword evidence="2" id="KW-0238">DNA-binding</keyword>
<dbReference type="RefSeq" id="WP_340368217.1">
    <property type="nucleotide sequence ID" value="NZ_JBBKZV010000054.1"/>
</dbReference>
<dbReference type="SUPFAM" id="SSF46689">
    <property type="entry name" value="Homeodomain-like"/>
    <property type="match status" value="1"/>
</dbReference>
<evidence type="ECO:0000313" key="6">
    <source>
        <dbReference type="Proteomes" id="UP001363010"/>
    </source>
</evidence>